<dbReference type="SUPFAM" id="SSF53187">
    <property type="entry name" value="Zn-dependent exopeptidases"/>
    <property type="match status" value="1"/>
</dbReference>
<evidence type="ECO:0000256" key="3">
    <source>
        <dbReference type="ARBA" id="ARBA00011913"/>
    </source>
</evidence>
<feature type="active site" evidence="9">
    <location>
        <position position="86"/>
    </location>
</feature>
<evidence type="ECO:0000313" key="12">
    <source>
        <dbReference type="EMBL" id="KAK3103076.1"/>
    </source>
</evidence>
<keyword evidence="7 10" id="KW-0862">Zinc</keyword>
<dbReference type="Gene3D" id="1.10.150.900">
    <property type="match status" value="1"/>
</dbReference>
<keyword evidence="4" id="KW-0963">Cytoplasm</keyword>
<dbReference type="GO" id="GO:0006520">
    <property type="term" value="P:amino acid metabolic process"/>
    <property type="evidence" value="ECO:0007669"/>
    <property type="project" value="InterPro"/>
</dbReference>
<dbReference type="FunFam" id="3.40.630.10:FF:000019">
    <property type="entry name" value="Aminoacylase 1"/>
    <property type="match status" value="1"/>
</dbReference>
<dbReference type="PANTHER" id="PTHR45892">
    <property type="entry name" value="AMINOACYLASE-1"/>
    <property type="match status" value="1"/>
</dbReference>
<keyword evidence="5 10" id="KW-0479">Metal-binding</keyword>
<feature type="binding site" evidence="10">
    <location>
        <position position="179"/>
    </location>
    <ligand>
        <name>Zn(2+)</name>
        <dbReference type="ChEBI" id="CHEBI:29105"/>
        <label>1</label>
    </ligand>
</feature>
<evidence type="ECO:0000259" key="11">
    <source>
        <dbReference type="Pfam" id="PF07687"/>
    </source>
</evidence>
<dbReference type="InterPro" id="IPR052083">
    <property type="entry name" value="Aminoacylase-1_M20A"/>
</dbReference>
<dbReference type="FunFam" id="1.10.150.900:FF:000001">
    <property type="entry name" value="Aminoacylase-1, putative"/>
    <property type="match status" value="1"/>
</dbReference>
<dbReference type="PIRSF" id="PIRSF036696">
    <property type="entry name" value="ACY-1"/>
    <property type="match status" value="1"/>
</dbReference>
<dbReference type="GO" id="GO:0046872">
    <property type="term" value="F:metal ion binding"/>
    <property type="evidence" value="ECO:0007669"/>
    <property type="project" value="UniProtKB-KW"/>
</dbReference>
<dbReference type="PANTHER" id="PTHR45892:SF1">
    <property type="entry name" value="AMINOACYLASE-1"/>
    <property type="match status" value="1"/>
</dbReference>
<comment type="caution">
    <text evidence="12">The sequence shown here is derived from an EMBL/GenBank/DDBJ whole genome shotgun (WGS) entry which is preliminary data.</text>
</comment>
<evidence type="ECO:0000256" key="9">
    <source>
        <dbReference type="PIRSR" id="PIRSR036696-1"/>
    </source>
</evidence>
<dbReference type="EC" id="3.5.1.14" evidence="3"/>
<dbReference type="Pfam" id="PF01546">
    <property type="entry name" value="Peptidase_M20"/>
    <property type="match status" value="1"/>
</dbReference>
<comment type="similarity">
    <text evidence="2">Belongs to the peptidase M20A family.</text>
</comment>
<proteinExistence type="inferred from homology"/>
<evidence type="ECO:0000256" key="10">
    <source>
        <dbReference type="PIRSR" id="PIRSR036696-2"/>
    </source>
</evidence>
<evidence type="ECO:0000256" key="8">
    <source>
        <dbReference type="ARBA" id="ARBA00029656"/>
    </source>
</evidence>
<dbReference type="PROSITE" id="PS00758">
    <property type="entry name" value="ARGE_DAPE_CPG2_1"/>
    <property type="match status" value="1"/>
</dbReference>
<dbReference type="Gene3D" id="3.30.70.360">
    <property type="match status" value="1"/>
</dbReference>
<dbReference type="Proteomes" id="UP001186944">
    <property type="component" value="Unassembled WGS sequence"/>
</dbReference>
<dbReference type="InterPro" id="IPR001261">
    <property type="entry name" value="ArgE/DapE_CS"/>
</dbReference>
<dbReference type="InterPro" id="IPR036264">
    <property type="entry name" value="Bact_exopeptidase_dim_dom"/>
</dbReference>
<evidence type="ECO:0000256" key="7">
    <source>
        <dbReference type="ARBA" id="ARBA00022833"/>
    </source>
</evidence>
<feature type="domain" description="Peptidase M20 dimerisation" evidence="11">
    <location>
        <begin position="193"/>
        <end position="304"/>
    </location>
</feature>
<dbReference type="InterPro" id="IPR010159">
    <property type="entry name" value="N-acyl_aa_amidohydrolase"/>
</dbReference>
<keyword evidence="13" id="KW-1185">Reference proteome</keyword>
<evidence type="ECO:0000256" key="5">
    <source>
        <dbReference type="ARBA" id="ARBA00022723"/>
    </source>
</evidence>
<dbReference type="GO" id="GO:0004046">
    <property type="term" value="F:aminoacylase activity"/>
    <property type="evidence" value="ECO:0007669"/>
    <property type="project" value="UniProtKB-EC"/>
</dbReference>
<dbReference type="Gene3D" id="3.40.630.10">
    <property type="entry name" value="Zn peptidases"/>
    <property type="match status" value="1"/>
</dbReference>
<feature type="active site" description="Proton acceptor" evidence="9">
    <location>
        <position position="151"/>
    </location>
</feature>
<dbReference type="InterPro" id="IPR002933">
    <property type="entry name" value="Peptidase_M20"/>
</dbReference>
<dbReference type="NCBIfam" id="TIGR01880">
    <property type="entry name" value="Ac-peptdase-euk"/>
    <property type="match status" value="1"/>
</dbReference>
<feature type="binding site" evidence="10">
    <location>
        <position position="152"/>
    </location>
    <ligand>
        <name>Zn(2+)</name>
        <dbReference type="ChEBI" id="CHEBI:29105"/>
        <label>2</label>
    </ligand>
</feature>
<dbReference type="Pfam" id="PF07687">
    <property type="entry name" value="M20_dimer"/>
    <property type="match status" value="1"/>
</dbReference>
<evidence type="ECO:0000313" key="13">
    <source>
        <dbReference type="Proteomes" id="UP001186944"/>
    </source>
</evidence>
<gene>
    <name evidence="12" type="ORF">FSP39_016275</name>
</gene>
<feature type="binding site" evidence="10">
    <location>
        <position position="379"/>
    </location>
    <ligand>
        <name>Zn(2+)</name>
        <dbReference type="ChEBI" id="CHEBI:29105"/>
        <label>2</label>
    </ligand>
</feature>
<evidence type="ECO:0000256" key="4">
    <source>
        <dbReference type="ARBA" id="ARBA00022490"/>
    </source>
</evidence>
<dbReference type="GO" id="GO:0005737">
    <property type="term" value="C:cytoplasm"/>
    <property type="evidence" value="ECO:0007669"/>
    <property type="project" value="UniProtKB-SubCell"/>
</dbReference>
<organism evidence="12 13">
    <name type="scientific">Pinctada imbricata</name>
    <name type="common">Atlantic pearl-oyster</name>
    <name type="synonym">Pinctada martensii</name>
    <dbReference type="NCBI Taxonomy" id="66713"/>
    <lineage>
        <taxon>Eukaryota</taxon>
        <taxon>Metazoa</taxon>
        <taxon>Spiralia</taxon>
        <taxon>Lophotrochozoa</taxon>
        <taxon>Mollusca</taxon>
        <taxon>Bivalvia</taxon>
        <taxon>Autobranchia</taxon>
        <taxon>Pteriomorphia</taxon>
        <taxon>Pterioida</taxon>
        <taxon>Pterioidea</taxon>
        <taxon>Pteriidae</taxon>
        <taxon>Pinctada</taxon>
    </lineage>
</organism>
<sequence length="409" mass="46944">MPEHTTSKQQKTEDQAVTNFREYLRIKTVHPEPDYDGAIVFLQRMAAEIGLPCKAVEVHPGRVVLIMTWLGEDPSLPTILLNSHTDVVPVFRDQWKCDPFEAKKMENGDIYARGTQVSYSLILRYLEAIRRLKRTNKNFKRTVYLSFMPDEEVGGKNGMEKFVQHEEFKKLNVGFGLDEGLANPTDAYTVFYGERAPWWVRVRCPGRPGHGSRFIEDNCAEKFRKIINSFLDFRAHEEKKLKGNSCLRLGDVTTVNLTNVEGGIFPQFNVVPTEMYAGFDIRITPSVDMVAFEEKIKGWCREAGDDVTYEFYQKCQIQETTSTDKSDPWWNTFSTTCENMGMKLETEIFPAATDIRFLREYGIPAIGFSPMNNTPILLHDHNEFLNEDVFLKGIDTYCQIIPALANKIL</sequence>
<dbReference type="CDD" id="cd05646">
    <property type="entry name" value="M20_AcylaseI_like"/>
    <property type="match status" value="1"/>
</dbReference>
<accession>A0AA88YJW6</accession>
<name>A0AA88YJW6_PINIB</name>
<keyword evidence="6" id="KW-0378">Hydrolase</keyword>
<evidence type="ECO:0000256" key="6">
    <source>
        <dbReference type="ARBA" id="ARBA00022801"/>
    </source>
</evidence>
<dbReference type="FunFam" id="3.30.70.360:FF:000005">
    <property type="entry name" value="Putative Aminoacylase-1"/>
    <property type="match status" value="1"/>
</dbReference>
<dbReference type="AlphaFoldDB" id="A0AA88YJW6"/>
<feature type="binding site" evidence="10">
    <location>
        <position position="84"/>
    </location>
    <ligand>
        <name>Zn(2+)</name>
        <dbReference type="ChEBI" id="CHEBI:29105"/>
        <label>1</label>
    </ligand>
</feature>
<comment type="cofactor">
    <cofactor evidence="10">
        <name>Zn(2+)</name>
        <dbReference type="ChEBI" id="CHEBI:29105"/>
    </cofactor>
    <text evidence="10">Binds 2 Zn(2+) ions per subunit.</text>
</comment>
<dbReference type="SUPFAM" id="SSF55031">
    <property type="entry name" value="Bacterial exopeptidase dimerisation domain"/>
    <property type="match status" value="1"/>
</dbReference>
<evidence type="ECO:0000256" key="2">
    <source>
        <dbReference type="ARBA" id="ARBA00006247"/>
    </source>
</evidence>
<evidence type="ECO:0000256" key="1">
    <source>
        <dbReference type="ARBA" id="ARBA00004496"/>
    </source>
</evidence>
<dbReference type="EMBL" id="VSWD01000005">
    <property type="protein sequence ID" value="KAK3103076.1"/>
    <property type="molecule type" value="Genomic_DNA"/>
</dbReference>
<protein>
    <recommendedName>
        <fullName evidence="3">N-acyl-aliphatic-L-amino acid amidohydrolase</fullName>
        <ecNumber evidence="3">3.5.1.14</ecNumber>
    </recommendedName>
    <alternativeName>
        <fullName evidence="8">N-acyl-L-amino-acid amidohydrolase</fullName>
    </alternativeName>
</protein>
<dbReference type="InterPro" id="IPR011650">
    <property type="entry name" value="Peptidase_M20_dimer"/>
</dbReference>
<comment type="subcellular location">
    <subcellularLocation>
        <location evidence="1">Cytoplasm</location>
    </subcellularLocation>
</comment>
<reference evidence="12" key="1">
    <citation type="submission" date="2019-08" db="EMBL/GenBank/DDBJ databases">
        <title>The improved chromosome-level genome for the pearl oyster Pinctada fucata martensii using PacBio sequencing and Hi-C.</title>
        <authorList>
            <person name="Zheng Z."/>
        </authorList>
    </citation>
    <scope>NUCLEOTIDE SEQUENCE</scope>
    <source>
        <strain evidence="12">ZZ-2019</strain>
        <tissue evidence="12">Adductor muscle</tissue>
    </source>
</reference>